<dbReference type="InterPro" id="IPR016032">
    <property type="entry name" value="Sig_transdc_resp-reg_C-effctor"/>
</dbReference>
<dbReference type="CDD" id="cd00383">
    <property type="entry name" value="trans_reg_C"/>
    <property type="match status" value="1"/>
</dbReference>
<keyword evidence="7" id="KW-0010">Activator</keyword>
<dbReference type="InterPro" id="IPR001789">
    <property type="entry name" value="Sig_transdc_resp-reg_receiver"/>
</dbReference>
<accession>A0A1U7JF78</accession>
<evidence type="ECO:0000256" key="10">
    <source>
        <dbReference type="PROSITE-ProRule" id="PRU00169"/>
    </source>
</evidence>
<dbReference type="PANTHER" id="PTHR48111">
    <property type="entry name" value="REGULATOR OF RPOS"/>
    <property type="match status" value="1"/>
</dbReference>
<dbReference type="EMBL" id="LVVZ01000020">
    <property type="protein sequence ID" value="OKL43342.1"/>
    <property type="molecule type" value="Genomic_DNA"/>
</dbReference>
<keyword evidence="6 11" id="KW-0238">DNA-binding</keyword>
<dbReference type="SMART" id="SM00448">
    <property type="entry name" value="REC"/>
    <property type="match status" value="1"/>
</dbReference>
<gene>
    <name evidence="14" type="ORF">A3843_14035</name>
</gene>
<evidence type="ECO:0000256" key="6">
    <source>
        <dbReference type="ARBA" id="ARBA00023125"/>
    </source>
</evidence>
<dbReference type="OrthoDB" id="9802426at2"/>
<dbReference type="Gene3D" id="3.40.50.2300">
    <property type="match status" value="1"/>
</dbReference>
<evidence type="ECO:0000256" key="9">
    <source>
        <dbReference type="ARBA" id="ARBA00067337"/>
    </source>
</evidence>
<dbReference type="Gene3D" id="6.10.250.690">
    <property type="match status" value="1"/>
</dbReference>
<dbReference type="GO" id="GO:0032993">
    <property type="term" value="C:protein-DNA complex"/>
    <property type="evidence" value="ECO:0007669"/>
    <property type="project" value="TreeGrafter"/>
</dbReference>
<dbReference type="PROSITE" id="PS51755">
    <property type="entry name" value="OMPR_PHOB"/>
    <property type="match status" value="1"/>
</dbReference>
<keyword evidence="8" id="KW-0804">Transcription</keyword>
<protein>
    <recommendedName>
        <fullName evidence="9">Regulatory protein VirG</fullName>
    </recommendedName>
</protein>
<dbReference type="GO" id="GO:0005829">
    <property type="term" value="C:cytosol"/>
    <property type="evidence" value="ECO:0007669"/>
    <property type="project" value="TreeGrafter"/>
</dbReference>
<evidence type="ECO:0000256" key="7">
    <source>
        <dbReference type="ARBA" id="ARBA00023159"/>
    </source>
</evidence>
<keyword evidence="2" id="KW-0963">Cytoplasm</keyword>
<evidence type="ECO:0000256" key="2">
    <source>
        <dbReference type="ARBA" id="ARBA00022490"/>
    </source>
</evidence>
<comment type="caution">
    <text evidence="14">The sequence shown here is derived from an EMBL/GenBank/DDBJ whole genome shotgun (WGS) entry which is preliminary data.</text>
</comment>
<feature type="domain" description="OmpR/PhoB-type" evidence="13">
    <location>
        <begin position="135"/>
        <end position="235"/>
    </location>
</feature>
<evidence type="ECO:0000256" key="5">
    <source>
        <dbReference type="ARBA" id="ARBA00023015"/>
    </source>
</evidence>
<evidence type="ECO:0000259" key="13">
    <source>
        <dbReference type="PROSITE" id="PS51755"/>
    </source>
</evidence>
<keyword evidence="3 10" id="KW-0597">Phosphoprotein</keyword>
<evidence type="ECO:0000259" key="12">
    <source>
        <dbReference type="PROSITE" id="PS50110"/>
    </source>
</evidence>
<evidence type="ECO:0000256" key="3">
    <source>
        <dbReference type="ARBA" id="ARBA00022553"/>
    </source>
</evidence>
<dbReference type="STRING" id="197461.A3843_14035"/>
<name>A0A1U7JF78_9HYPH</name>
<dbReference type="AlphaFoldDB" id="A0A1U7JF78"/>
<evidence type="ECO:0000256" key="11">
    <source>
        <dbReference type="PROSITE-ProRule" id="PRU01091"/>
    </source>
</evidence>
<proteinExistence type="predicted"/>
<dbReference type="RefSeq" id="WP_028481707.1">
    <property type="nucleotide sequence ID" value="NZ_LVVZ01000020.1"/>
</dbReference>
<dbReference type="SMART" id="SM00862">
    <property type="entry name" value="Trans_reg_C"/>
    <property type="match status" value="1"/>
</dbReference>
<evidence type="ECO:0000256" key="8">
    <source>
        <dbReference type="ARBA" id="ARBA00023163"/>
    </source>
</evidence>
<dbReference type="SUPFAM" id="SSF46894">
    <property type="entry name" value="C-terminal effector domain of the bipartite response regulators"/>
    <property type="match status" value="1"/>
</dbReference>
<reference evidence="14 15" key="1">
    <citation type="submission" date="2016-03" db="EMBL/GenBank/DDBJ databases">
        <title>Genome sequence of Nesiotobacter sp. nov., a moderately halophilic alphaproteobacterium isolated from the Yellow Sea, China.</title>
        <authorList>
            <person name="Zhang G."/>
            <person name="Zhang R."/>
        </authorList>
    </citation>
    <scope>NUCLEOTIDE SEQUENCE [LARGE SCALE GENOMIC DNA]</scope>
    <source>
        <strain evidence="14 15">WB1-6</strain>
    </source>
</reference>
<dbReference type="GO" id="GO:0006355">
    <property type="term" value="P:regulation of DNA-templated transcription"/>
    <property type="evidence" value="ECO:0007669"/>
    <property type="project" value="InterPro"/>
</dbReference>
<dbReference type="Proteomes" id="UP000185783">
    <property type="component" value="Unassembled WGS sequence"/>
</dbReference>
<feature type="domain" description="Response regulatory" evidence="12">
    <location>
        <begin position="3"/>
        <end position="116"/>
    </location>
</feature>
<dbReference type="InterPro" id="IPR039420">
    <property type="entry name" value="WalR-like"/>
</dbReference>
<dbReference type="GO" id="GO:0000976">
    <property type="term" value="F:transcription cis-regulatory region binding"/>
    <property type="evidence" value="ECO:0007669"/>
    <property type="project" value="TreeGrafter"/>
</dbReference>
<dbReference type="SUPFAM" id="SSF52172">
    <property type="entry name" value="CheY-like"/>
    <property type="match status" value="1"/>
</dbReference>
<dbReference type="PANTHER" id="PTHR48111:SF4">
    <property type="entry name" value="DNA-BINDING DUAL TRANSCRIPTIONAL REGULATOR OMPR"/>
    <property type="match status" value="1"/>
</dbReference>
<dbReference type="Pfam" id="PF00072">
    <property type="entry name" value="Response_reg"/>
    <property type="match status" value="1"/>
</dbReference>
<evidence type="ECO:0000256" key="1">
    <source>
        <dbReference type="ARBA" id="ARBA00004496"/>
    </source>
</evidence>
<dbReference type="GO" id="GO:0000156">
    <property type="term" value="F:phosphorelay response regulator activity"/>
    <property type="evidence" value="ECO:0007669"/>
    <property type="project" value="TreeGrafter"/>
</dbReference>
<dbReference type="FunFam" id="3.40.50.2300:FF:000001">
    <property type="entry name" value="DNA-binding response regulator PhoB"/>
    <property type="match status" value="1"/>
</dbReference>
<evidence type="ECO:0000313" key="15">
    <source>
        <dbReference type="Proteomes" id="UP000185783"/>
    </source>
</evidence>
<dbReference type="Pfam" id="PF00486">
    <property type="entry name" value="Trans_reg_C"/>
    <property type="match status" value="1"/>
</dbReference>
<feature type="modified residue" description="4-aspartylphosphate" evidence="10">
    <location>
        <position position="52"/>
    </location>
</feature>
<evidence type="ECO:0000313" key="14">
    <source>
        <dbReference type="EMBL" id="OKL43342.1"/>
    </source>
</evidence>
<sequence length="240" mass="26918">MTKVLIVDDDADIRELVIFELQQMGWQAFEASNAEEMFSALDKELPDIILLDIKMPGLSGLEITQRLRATSNIPIIMMTGLGSNVDRIIGLELGADDYVVKPVCTRELAARIKAVLRRTKPDAGESQELSTSLTHDCRRFEGFFVDLSAHILKSPSGREIPLTSAEFSLLAAFLSAPRRVLTRDQLLEITRGHDDQVFDRSIDVLILRLRRKIEPNPHAPRFICTKRGAGYIFNADVETL</sequence>
<dbReference type="PROSITE" id="PS50110">
    <property type="entry name" value="RESPONSE_REGULATORY"/>
    <property type="match status" value="1"/>
</dbReference>
<dbReference type="Gene3D" id="1.10.10.10">
    <property type="entry name" value="Winged helix-like DNA-binding domain superfamily/Winged helix DNA-binding domain"/>
    <property type="match status" value="1"/>
</dbReference>
<feature type="DNA-binding region" description="OmpR/PhoB-type" evidence="11">
    <location>
        <begin position="135"/>
        <end position="235"/>
    </location>
</feature>
<evidence type="ECO:0000256" key="4">
    <source>
        <dbReference type="ARBA" id="ARBA00023012"/>
    </source>
</evidence>
<keyword evidence="5" id="KW-0805">Transcription regulation</keyword>
<dbReference type="InterPro" id="IPR001867">
    <property type="entry name" value="OmpR/PhoB-type_DNA-bd"/>
</dbReference>
<keyword evidence="15" id="KW-1185">Reference proteome</keyword>
<organism evidence="14 15">
    <name type="scientific">Pseudovibrio exalbescens</name>
    <dbReference type="NCBI Taxonomy" id="197461"/>
    <lineage>
        <taxon>Bacteria</taxon>
        <taxon>Pseudomonadati</taxon>
        <taxon>Pseudomonadota</taxon>
        <taxon>Alphaproteobacteria</taxon>
        <taxon>Hyphomicrobiales</taxon>
        <taxon>Stappiaceae</taxon>
        <taxon>Pseudovibrio</taxon>
    </lineage>
</organism>
<dbReference type="FunFam" id="1.10.10.10:FF:000099">
    <property type="entry name" value="Two-component system response regulator TorR"/>
    <property type="match status" value="1"/>
</dbReference>
<keyword evidence="4" id="KW-0902">Two-component regulatory system</keyword>
<comment type="subcellular location">
    <subcellularLocation>
        <location evidence="1">Cytoplasm</location>
    </subcellularLocation>
</comment>
<dbReference type="InterPro" id="IPR036388">
    <property type="entry name" value="WH-like_DNA-bd_sf"/>
</dbReference>
<dbReference type="InterPro" id="IPR011006">
    <property type="entry name" value="CheY-like_superfamily"/>
</dbReference>